<reference evidence="2" key="1">
    <citation type="submission" date="2020-01" db="EMBL/GenBank/DDBJ databases">
        <title>Identification and distribution of gene clusters putatively required for synthesis of sphingolipid metabolism inhibitors in phylogenetically diverse species of the filamentous fungus Fusarium.</title>
        <authorList>
            <person name="Kim H.-S."/>
            <person name="Busman M."/>
            <person name="Brown D.W."/>
            <person name="Divon H."/>
            <person name="Uhlig S."/>
            <person name="Proctor R.H."/>
        </authorList>
    </citation>
    <scope>NUCLEOTIDE SEQUENCE</scope>
    <source>
        <strain evidence="2">NRRL 53441</strain>
    </source>
</reference>
<feature type="compositionally biased region" description="Polar residues" evidence="1">
    <location>
        <begin position="136"/>
        <end position="173"/>
    </location>
</feature>
<feature type="region of interest" description="Disordered" evidence="1">
    <location>
        <begin position="133"/>
        <end position="173"/>
    </location>
</feature>
<dbReference type="AlphaFoldDB" id="A0A8H4K1Z7"/>
<accession>A0A8H4K1Z7</accession>
<dbReference type="EMBL" id="JAADJG010000607">
    <property type="protein sequence ID" value="KAF4442121.1"/>
    <property type="molecule type" value="Genomic_DNA"/>
</dbReference>
<evidence type="ECO:0000313" key="2">
    <source>
        <dbReference type="EMBL" id="KAF4442121.1"/>
    </source>
</evidence>
<sequence length="279" mass="30583">MAGDAAIKNAGVFVFDKCETIDRSRDTIYDTAFVQRLSRPVDATGGYTIPYSGYLRALQLYGNEEAFELSPQERDNLRNCKNLEFCRSLARNQGYNPDSGKTAPWAGVYFPYPHVQLYPGPLIAILPTSDVEQAPSRKQVSSSTDTDAQSNPSTGEATQDTDTTGSPSLENSFVTLHMNDPTKPVTLRGMSGSRVPMAEDFGNTCVGGMEMAVVVTELLERAVKGDLDDEWKSTIKNTLEYIGGSENMAAFLSTMYNRFPKKKDTSAASTIGRRLRGPE</sequence>
<proteinExistence type="predicted"/>
<comment type="caution">
    <text evidence="2">The sequence shown here is derived from an EMBL/GenBank/DDBJ whole genome shotgun (WGS) entry which is preliminary data.</text>
</comment>
<name>A0A8H4K1Z7_9HYPO</name>
<keyword evidence="3" id="KW-1185">Reference proteome</keyword>
<evidence type="ECO:0000256" key="1">
    <source>
        <dbReference type="SAM" id="MobiDB-lite"/>
    </source>
</evidence>
<dbReference type="OrthoDB" id="4900404at2759"/>
<gene>
    <name evidence="2" type="ORF">F53441_11824</name>
</gene>
<organism evidence="2 3">
    <name type="scientific">Fusarium austroafricanum</name>
    <dbReference type="NCBI Taxonomy" id="2364996"/>
    <lineage>
        <taxon>Eukaryota</taxon>
        <taxon>Fungi</taxon>
        <taxon>Dikarya</taxon>
        <taxon>Ascomycota</taxon>
        <taxon>Pezizomycotina</taxon>
        <taxon>Sordariomycetes</taxon>
        <taxon>Hypocreomycetidae</taxon>
        <taxon>Hypocreales</taxon>
        <taxon>Nectriaceae</taxon>
        <taxon>Fusarium</taxon>
        <taxon>Fusarium concolor species complex</taxon>
    </lineage>
</organism>
<evidence type="ECO:0000313" key="3">
    <source>
        <dbReference type="Proteomes" id="UP000605986"/>
    </source>
</evidence>
<dbReference type="Proteomes" id="UP000605986">
    <property type="component" value="Unassembled WGS sequence"/>
</dbReference>
<protein>
    <submittedName>
        <fullName evidence="2">Uncharacterized protein</fullName>
    </submittedName>
</protein>